<evidence type="ECO:0000313" key="3">
    <source>
        <dbReference type="Proteomes" id="UP000012159"/>
    </source>
</evidence>
<dbReference type="Proteomes" id="UP000012159">
    <property type="component" value="Unassembled WGS sequence"/>
</dbReference>
<feature type="domain" description="IrrE N-terminal-like" evidence="1">
    <location>
        <begin position="82"/>
        <end position="174"/>
    </location>
</feature>
<accession>M6WM20</accession>
<proteinExistence type="predicted"/>
<protein>
    <submittedName>
        <fullName evidence="2">PF06114 domain protein</fullName>
    </submittedName>
</protein>
<dbReference type="AlphaFoldDB" id="M6WM20"/>
<dbReference type="InterPro" id="IPR010359">
    <property type="entry name" value="IrrE_HExxH"/>
</dbReference>
<comment type="caution">
    <text evidence="2">The sequence shown here is derived from an EMBL/GenBank/DDBJ whole genome shotgun (WGS) entry which is preliminary data.</text>
</comment>
<organism evidence="2 3">
    <name type="scientific">Leptospira borgpetersenii serovar Pomona str. 200901868</name>
    <dbReference type="NCBI Taxonomy" id="1192866"/>
    <lineage>
        <taxon>Bacteria</taxon>
        <taxon>Pseudomonadati</taxon>
        <taxon>Spirochaetota</taxon>
        <taxon>Spirochaetia</taxon>
        <taxon>Leptospirales</taxon>
        <taxon>Leptospiraceae</taxon>
        <taxon>Leptospira</taxon>
    </lineage>
</organism>
<dbReference type="Pfam" id="PF06114">
    <property type="entry name" value="Peptidase_M78"/>
    <property type="match status" value="1"/>
</dbReference>
<evidence type="ECO:0000313" key="2">
    <source>
        <dbReference type="EMBL" id="EMO62828.1"/>
    </source>
</evidence>
<evidence type="ECO:0000259" key="1">
    <source>
        <dbReference type="Pfam" id="PF06114"/>
    </source>
</evidence>
<dbReference type="PANTHER" id="PTHR43236:SF1">
    <property type="entry name" value="BLL7220 PROTEIN"/>
    <property type="match status" value="1"/>
</dbReference>
<gene>
    <name evidence="2" type="ORF">LEP1GSC133_4379</name>
</gene>
<reference evidence="2 3" key="1">
    <citation type="submission" date="2013-01" db="EMBL/GenBank/DDBJ databases">
        <authorList>
            <person name="Harkins D.M."/>
            <person name="Durkin A.S."/>
            <person name="Brinkac L.M."/>
            <person name="Haft D.H."/>
            <person name="Selengut J.D."/>
            <person name="Sanka R."/>
            <person name="DePew J."/>
            <person name="Purushe J."/>
            <person name="Picardeau M."/>
            <person name="Werts C."/>
            <person name="Goarant C."/>
            <person name="Vinetz J.M."/>
            <person name="Sutton G.G."/>
            <person name="Nierman W.C."/>
            <person name="Fouts D.E."/>
        </authorList>
    </citation>
    <scope>NUCLEOTIDE SEQUENCE [LARGE SCALE GENOMIC DNA]</scope>
    <source>
        <strain evidence="2 3">200901868</strain>
    </source>
</reference>
<dbReference type="Gene3D" id="1.10.10.2910">
    <property type="match status" value="1"/>
</dbReference>
<dbReference type="EMBL" id="AKWF02000074">
    <property type="protein sequence ID" value="EMO62828.1"/>
    <property type="molecule type" value="Genomic_DNA"/>
</dbReference>
<dbReference type="InterPro" id="IPR052345">
    <property type="entry name" value="Rad_response_metalloprotease"/>
</dbReference>
<dbReference type="PANTHER" id="PTHR43236">
    <property type="entry name" value="ANTITOXIN HIGA1"/>
    <property type="match status" value="1"/>
</dbReference>
<sequence length="181" mass="20590">MEINGIHPYKKQGITYKRPEPSNASKKAIGAFAERIAKKLGFQSGQELESIVTELGGKIRYLDPDQLKATESGSILVHERGNFEIFLSNLTGILRNRFTTAHELGHYFLHSNQGADSIQVERNGSDRLEWEANWFAASFLMPEENVKNKWNETKNVSFLATYFQVSLAAMEVRLRSLELRN</sequence>
<name>M6WM20_LEPBO</name>
<dbReference type="STRING" id="1192866.LEP1GSC133_4379"/>